<feature type="binding site" evidence="5">
    <location>
        <position position="290"/>
    </location>
    <ligand>
        <name>S-adenosyl-L-methionine</name>
        <dbReference type="ChEBI" id="CHEBI:59789"/>
    </ligand>
</feature>
<dbReference type="GO" id="GO:0008173">
    <property type="term" value="F:RNA methyltransferase activity"/>
    <property type="evidence" value="ECO:0007669"/>
    <property type="project" value="InterPro"/>
</dbReference>
<dbReference type="Pfam" id="PF01189">
    <property type="entry name" value="Methyltr_RsmB-F"/>
    <property type="match status" value="1"/>
</dbReference>
<keyword evidence="2 5" id="KW-0808">Transferase</keyword>
<dbReference type="Proteomes" id="UP000030624">
    <property type="component" value="Chromosome"/>
</dbReference>
<gene>
    <name evidence="7" type="ORF">GACE_0394</name>
</gene>
<dbReference type="GO" id="GO:0003723">
    <property type="term" value="F:RNA binding"/>
    <property type="evidence" value="ECO:0007669"/>
    <property type="project" value="UniProtKB-UniRule"/>
</dbReference>
<dbReference type="GO" id="GO:0006355">
    <property type="term" value="P:regulation of DNA-templated transcription"/>
    <property type="evidence" value="ECO:0007669"/>
    <property type="project" value="InterPro"/>
</dbReference>
<dbReference type="GO" id="GO:0001510">
    <property type="term" value="P:RNA methylation"/>
    <property type="evidence" value="ECO:0007669"/>
    <property type="project" value="InterPro"/>
</dbReference>
<sequence>MLARTDGGNVVPTQKLAAEVLQLLEENTISEKSALREYFRDKNLDYRIRGSVHAYVFEVAKRRNYIDFILQNSLGFRNLGSVNPFIRNLLRIAIYEMFFKGVHPALATDSAVRIAKEISPKAAGFVNAILRNAEKLDVESELRKIRNRSRRKYLALKYFHPEWYIKFAEKTLPDYENLLIANLNQTLYVRANTIRISPENLWKVLEGQGVNLEETVLPEVFRVVSYKKPLTLLDGYDRDFVLQDLGSALVSHALSPEPGDVVVDLAAAPGSKTSHISAMMENRGKIIAVDNSKERVERMRLRMKKLGIKNVEIHVEDGSKFKAQADKVLLDAPCSSTGSVRGYPYVKWRYDAKKFQSLLRLQRKMLTNALRIGDEVVYSTCSITFEENEGNLLKLRGLFSIYALNLPIGVSGIGKYGKKTFPDADRVVRLYPHLHDTSGFFISRLRKI</sequence>
<protein>
    <submittedName>
        <fullName evidence="7">tRNA/RNA cytosine-C5-methylase</fullName>
    </submittedName>
</protein>
<dbReference type="PROSITE" id="PS51686">
    <property type="entry name" value="SAM_MT_RSMB_NOP"/>
    <property type="match status" value="1"/>
</dbReference>
<organism evidence="7 8">
    <name type="scientific">Geoglobus acetivorans</name>
    <dbReference type="NCBI Taxonomy" id="565033"/>
    <lineage>
        <taxon>Archaea</taxon>
        <taxon>Methanobacteriati</taxon>
        <taxon>Methanobacteriota</taxon>
        <taxon>Archaeoglobi</taxon>
        <taxon>Archaeoglobales</taxon>
        <taxon>Archaeoglobaceae</taxon>
        <taxon>Geoglobus</taxon>
    </lineage>
</organism>
<evidence type="ECO:0000256" key="2">
    <source>
        <dbReference type="ARBA" id="ARBA00022679"/>
    </source>
</evidence>
<keyword evidence="4 5" id="KW-0694">RNA-binding</keyword>
<keyword evidence="3 5" id="KW-0949">S-adenosyl-L-methionine</keyword>
<dbReference type="InterPro" id="IPR049560">
    <property type="entry name" value="MeTrfase_RsmB-F_NOP2_cat"/>
</dbReference>
<dbReference type="PANTHER" id="PTHR22807">
    <property type="entry name" value="NOP2 YEAST -RELATED NOL1/NOP2/FMU SUN DOMAIN-CONTAINING"/>
    <property type="match status" value="1"/>
</dbReference>
<dbReference type="Gene3D" id="3.30.70.1170">
    <property type="entry name" value="Sun protein, domain 3"/>
    <property type="match status" value="1"/>
</dbReference>
<dbReference type="RefSeq" id="WP_048090722.1">
    <property type="nucleotide sequence ID" value="NZ_CP009552.1"/>
</dbReference>
<dbReference type="InterPro" id="IPR001678">
    <property type="entry name" value="MeTrfase_RsmB-F_NOP2_dom"/>
</dbReference>
<dbReference type="InterPro" id="IPR035926">
    <property type="entry name" value="NusB-like_sf"/>
</dbReference>
<feature type="binding site" evidence="5">
    <location>
        <begin position="266"/>
        <end position="272"/>
    </location>
    <ligand>
        <name>S-adenosyl-L-methionine</name>
        <dbReference type="ChEBI" id="CHEBI:59789"/>
    </ligand>
</feature>
<dbReference type="GeneID" id="24796998"/>
<comment type="similarity">
    <text evidence="5">Belongs to the class I-like SAM-binding methyltransferase superfamily. RsmB/NOP family.</text>
</comment>
<keyword evidence="1 5" id="KW-0489">Methyltransferase</keyword>
<dbReference type="SUPFAM" id="SSF53335">
    <property type="entry name" value="S-adenosyl-L-methionine-dependent methyltransferases"/>
    <property type="match status" value="1"/>
</dbReference>
<evidence type="ECO:0000259" key="6">
    <source>
        <dbReference type="PROSITE" id="PS51686"/>
    </source>
</evidence>
<feature type="active site" description="Nucleophile" evidence="5">
    <location>
        <position position="381"/>
    </location>
</feature>
<dbReference type="InterPro" id="IPR006027">
    <property type="entry name" value="NusB_RsmB_TIM44"/>
</dbReference>
<evidence type="ECO:0000256" key="5">
    <source>
        <dbReference type="PROSITE-ProRule" id="PRU01023"/>
    </source>
</evidence>
<dbReference type="AlphaFoldDB" id="A0A0A7GEU1"/>
<evidence type="ECO:0000256" key="3">
    <source>
        <dbReference type="ARBA" id="ARBA00022691"/>
    </source>
</evidence>
<evidence type="ECO:0000256" key="4">
    <source>
        <dbReference type="ARBA" id="ARBA00022884"/>
    </source>
</evidence>
<dbReference type="Gene3D" id="3.40.50.150">
    <property type="entry name" value="Vaccinia Virus protein VP39"/>
    <property type="match status" value="1"/>
</dbReference>
<evidence type="ECO:0000313" key="7">
    <source>
        <dbReference type="EMBL" id="AIY89452.1"/>
    </source>
</evidence>
<dbReference type="EMBL" id="CP009552">
    <property type="protein sequence ID" value="AIY89452.1"/>
    <property type="molecule type" value="Genomic_DNA"/>
</dbReference>
<dbReference type="PRINTS" id="PR02008">
    <property type="entry name" value="RCMTFAMILY"/>
</dbReference>
<dbReference type="PANTHER" id="PTHR22807:SF70">
    <property type="entry name" value="TRNA_RRNA CYTOSINE-C5-METHYLASE, NOL1_NOP2_SUN FAMILY, FUSED TO N-TERMINAL NUSB REGULATOR DOMAIN"/>
    <property type="match status" value="1"/>
</dbReference>
<comment type="caution">
    <text evidence="5">Lacks conserved residue(s) required for the propagation of feature annotation.</text>
</comment>
<dbReference type="InterPro" id="IPR029063">
    <property type="entry name" value="SAM-dependent_MTases_sf"/>
</dbReference>
<dbReference type="Gene3D" id="1.10.940.10">
    <property type="entry name" value="NusB-like"/>
    <property type="match status" value="1"/>
</dbReference>
<dbReference type="HOGENOM" id="CLU_005316_0_1_2"/>
<dbReference type="InterPro" id="IPR023267">
    <property type="entry name" value="RCMT"/>
</dbReference>
<feature type="domain" description="SAM-dependent MTase RsmB/NOP-type" evidence="6">
    <location>
        <begin position="177"/>
        <end position="448"/>
    </location>
</feature>
<dbReference type="KEGG" id="gac:GACE_0394"/>
<reference evidence="7 8" key="1">
    <citation type="journal article" date="2015" name="Appl. Environ. Microbiol.">
        <title>The Geoglobus acetivorans genome: Fe(III) reduction, acetate utilization, autotrophic growth, and degradation of aromatic compounds in a hyperthermophilic archaeon.</title>
        <authorList>
            <person name="Mardanov A.V."/>
            <person name="Slododkina G.B."/>
            <person name="Slobodkin A.I."/>
            <person name="Beletsky A.V."/>
            <person name="Gavrilov S.N."/>
            <person name="Kublanov I.V."/>
            <person name="Bonch-Osmolovskaya E.A."/>
            <person name="Skryabin K.G."/>
            <person name="Ravin N.V."/>
        </authorList>
    </citation>
    <scope>NUCLEOTIDE SEQUENCE [LARGE SCALE GENOMIC DNA]</scope>
    <source>
        <strain evidence="7 8">SBH6</strain>
    </source>
</reference>
<proteinExistence type="inferred from homology"/>
<dbReference type="CDD" id="cd02440">
    <property type="entry name" value="AdoMet_MTases"/>
    <property type="match status" value="1"/>
</dbReference>
<accession>A0A0A7GEU1</accession>
<dbReference type="SUPFAM" id="SSF48013">
    <property type="entry name" value="NusB-like"/>
    <property type="match status" value="1"/>
</dbReference>
<name>A0A0A7GEU1_GEOAI</name>
<dbReference type="STRING" id="565033.GACE_0394"/>
<dbReference type="Pfam" id="PF01029">
    <property type="entry name" value="NusB"/>
    <property type="match status" value="1"/>
</dbReference>
<evidence type="ECO:0000256" key="1">
    <source>
        <dbReference type="ARBA" id="ARBA00022603"/>
    </source>
</evidence>
<dbReference type="eggNOG" id="arCOG00974">
    <property type="taxonomic scope" value="Archaea"/>
</dbReference>
<feature type="binding site" evidence="5">
    <location>
        <position position="331"/>
    </location>
    <ligand>
        <name>S-adenosyl-L-methionine</name>
        <dbReference type="ChEBI" id="CHEBI:59789"/>
    </ligand>
</feature>
<evidence type="ECO:0000313" key="8">
    <source>
        <dbReference type="Proteomes" id="UP000030624"/>
    </source>
</evidence>